<evidence type="ECO:0000256" key="1">
    <source>
        <dbReference type="SAM" id="Phobius"/>
    </source>
</evidence>
<accession>A0A146IH67</accession>
<feature type="transmembrane region" description="Helical" evidence="1">
    <location>
        <begin position="128"/>
        <end position="148"/>
    </location>
</feature>
<keyword evidence="1" id="KW-1133">Transmembrane helix</keyword>
<proteinExistence type="predicted"/>
<gene>
    <name evidence="2" type="primary">COI</name>
</gene>
<evidence type="ECO:0000313" key="2">
    <source>
        <dbReference type="EMBL" id="BAU71677.1"/>
    </source>
</evidence>
<protein>
    <submittedName>
        <fullName evidence="2">Cytochrome c oxidase I</fullName>
    </submittedName>
</protein>
<sequence>RPLRLSIVFVFTLDLEYFLILLPKRVVKRKHLEFWVCFMLKSQLVFSVSLYVHITYLLSESMLIHELTSLQQLWYLLYLQELKFLDDLQLYMEHNFHIAHHYYEHSVLFSCSLLVDYQESFWQTHQLILLYMILITLLHISIMSYQSVQYLQLSINSRPRQLATPSPFTPISYSTILSDHSSLFLY</sequence>
<feature type="transmembrane region" description="Helical" evidence="1">
    <location>
        <begin position="6"/>
        <end position="22"/>
    </location>
</feature>
<dbReference type="EMBL" id="LC141105">
    <property type="protein sequence ID" value="BAU71677.1"/>
    <property type="molecule type" value="Genomic_DNA"/>
</dbReference>
<feature type="non-terminal residue" evidence="2">
    <location>
        <position position="1"/>
    </location>
</feature>
<feature type="non-terminal residue" evidence="2">
    <location>
        <position position="186"/>
    </location>
</feature>
<keyword evidence="1" id="KW-0472">Membrane</keyword>
<name>A0A146IH67_PANFL</name>
<feature type="transmembrane region" description="Helical" evidence="1">
    <location>
        <begin position="34"/>
        <end position="54"/>
    </location>
</feature>
<dbReference type="AlphaFoldDB" id="A0A146IH67"/>
<organism evidence="2">
    <name type="scientific">Pantala flavescens</name>
    <name type="common">Wandering glider dragonfly</name>
    <name type="synonym">Libellula flavescens</name>
    <dbReference type="NCBI Taxonomy" id="185825"/>
    <lineage>
        <taxon>Eukaryota</taxon>
        <taxon>Metazoa</taxon>
        <taxon>Ecdysozoa</taxon>
        <taxon>Arthropoda</taxon>
        <taxon>Hexapoda</taxon>
        <taxon>Insecta</taxon>
        <taxon>Pterygota</taxon>
        <taxon>Palaeoptera</taxon>
        <taxon>Odonata</taxon>
        <taxon>Epiprocta</taxon>
        <taxon>Anisoptera</taxon>
        <taxon>Libelluloidea</taxon>
        <taxon>Libellulidae</taxon>
        <taxon>Pantala</taxon>
    </lineage>
</organism>
<reference evidence="2" key="1">
    <citation type="submission" date="2016-03" db="EMBL/GenBank/DDBJ databases">
        <title>cytochrome c oxidase subunit I (COI) gene, partial cds; mitochondrial.</title>
        <authorList>
            <person name="Mehmood S.A."/>
            <person name="Nadeem M.S."/>
            <person name="Ahmad H."/>
            <person name="Khan J.A."/>
            <person name="Al-Talhi H.A."/>
            <person name="Zia S.A."/>
            <person name="Anwar F."/>
        </authorList>
    </citation>
    <scope>NUCLEOTIDE SEQUENCE</scope>
</reference>
<keyword evidence="1" id="KW-0812">Transmembrane</keyword>